<dbReference type="PANTHER" id="PTHR43229">
    <property type="entry name" value="NODULATION PROTEIN J"/>
    <property type="match status" value="1"/>
</dbReference>
<keyword evidence="4 6" id="KW-0472">Membrane</keyword>
<dbReference type="InterPro" id="IPR013525">
    <property type="entry name" value="ABC2_TM"/>
</dbReference>
<dbReference type="Pfam" id="PF01061">
    <property type="entry name" value="ABC2_membrane"/>
    <property type="match status" value="1"/>
</dbReference>
<reference evidence="9 10" key="1">
    <citation type="submission" date="2019-12" db="EMBL/GenBank/DDBJ databases">
        <title>Whole genome sequencing of endophytic Actinobacterium Micromonospora sp. MPMI6T.</title>
        <authorList>
            <person name="Evv R."/>
            <person name="Podile A.R."/>
        </authorList>
    </citation>
    <scope>NUCLEOTIDE SEQUENCE [LARGE SCALE GENOMIC DNA]</scope>
    <source>
        <strain evidence="9 10">MPMI6</strain>
    </source>
</reference>
<comment type="similarity">
    <text evidence="6">Belongs to the ABC-2 integral membrane protein family.</text>
</comment>
<feature type="transmembrane region" description="Helical" evidence="6">
    <location>
        <begin position="256"/>
        <end position="278"/>
    </location>
</feature>
<organism evidence="9 10">
    <name type="scientific">Micromonospora echinofusca</name>
    <dbReference type="NCBI Taxonomy" id="47858"/>
    <lineage>
        <taxon>Bacteria</taxon>
        <taxon>Bacillati</taxon>
        <taxon>Actinomycetota</taxon>
        <taxon>Actinomycetes</taxon>
        <taxon>Micromonosporales</taxon>
        <taxon>Micromonosporaceae</taxon>
        <taxon>Micromonospora</taxon>
    </lineage>
</organism>
<feature type="transmembrane region" description="Helical" evidence="6">
    <location>
        <begin position="201"/>
        <end position="220"/>
    </location>
</feature>
<keyword evidence="5" id="KW-0046">Antibiotic resistance</keyword>
<dbReference type="PIRSF" id="PIRSF006648">
    <property type="entry name" value="DrrB"/>
    <property type="match status" value="1"/>
</dbReference>
<evidence type="ECO:0000256" key="1">
    <source>
        <dbReference type="ARBA" id="ARBA00004141"/>
    </source>
</evidence>
<evidence type="ECO:0000256" key="5">
    <source>
        <dbReference type="ARBA" id="ARBA00023251"/>
    </source>
</evidence>
<feature type="transmembrane region" description="Helical" evidence="6">
    <location>
        <begin position="52"/>
        <end position="73"/>
    </location>
</feature>
<gene>
    <name evidence="9" type="ORF">GSF22_32455</name>
</gene>
<dbReference type="RefSeq" id="WP_208817744.1">
    <property type="nucleotide sequence ID" value="NZ_WVUH01000551.1"/>
</dbReference>
<dbReference type="PROSITE" id="PS51012">
    <property type="entry name" value="ABC_TM2"/>
    <property type="match status" value="1"/>
</dbReference>
<dbReference type="PANTHER" id="PTHR43229:SF2">
    <property type="entry name" value="NODULATION PROTEIN J"/>
    <property type="match status" value="1"/>
</dbReference>
<evidence type="ECO:0000256" key="4">
    <source>
        <dbReference type="ARBA" id="ARBA00023136"/>
    </source>
</evidence>
<keyword evidence="10" id="KW-1185">Reference proteome</keyword>
<comment type="subcellular location">
    <subcellularLocation>
        <location evidence="6">Cell membrane</location>
        <topology evidence="6">Multi-pass membrane protein</topology>
    </subcellularLocation>
    <subcellularLocation>
        <location evidence="1">Membrane</location>
        <topology evidence="1">Multi-pass membrane protein</topology>
    </subcellularLocation>
</comment>
<dbReference type="InterPro" id="IPR051784">
    <property type="entry name" value="Nod_factor_ABC_transporter"/>
</dbReference>
<dbReference type="Proteomes" id="UP000823521">
    <property type="component" value="Unassembled WGS sequence"/>
</dbReference>
<feature type="transmembrane region" description="Helical" evidence="6">
    <location>
        <begin position="165"/>
        <end position="194"/>
    </location>
</feature>
<evidence type="ECO:0000256" key="6">
    <source>
        <dbReference type="RuleBase" id="RU361157"/>
    </source>
</evidence>
<evidence type="ECO:0000256" key="7">
    <source>
        <dbReference type="SAM" id="MobiDB-lite"/>
    </source>
</evidence>
<sequence>MRRPTAEISAVARPSGPPATVAPPPVATSLWHRVDEVAVLVRRNLIHMRRRPALLIFSLIEPVLLVLLFRFVFGGAVEMSIDTTYPNFMVPGILVQTVTLGAVTIGASLARDLYGGMLDRFRSLPIARASVLAGHTIAGLARSLLVLLAMVATGALVGFRPQADPLAWVGALALLLLCALAMAWVSALIALLVGGVEMVETLGLSLLFPLTLVSSAFVPVETMPGAVGAFAAHQPVTAVVDAVRALLLDQPLGNTVWVAVAWAVGTIAVFAPLSALAYRRRTRH</sequence>
<evidence type="ECO:0000256" key="2">
    <source>
        <dbReference type="ARBA" id="ARBA00022692"/>
    </source>
</evidence>
<feature type="region of interest" description="Disordered" evidence="7">
    <location>
        <begin position="1"/>
        <end position="21"/>
    </location>
</feature>
<keyword evidence="6" id="KW-1003">Cell membrane</keyword>
<keyword evidence="2 6" id="KW-0812">Transmembrane</keyword>
<feature type="transmembrane region" description="Helical" evidence="6">
    <location>
        <begin position="93"/>
        <end position="110"/>
    </location>
</feature>
<evidence type="ECO:0000256" key="3">
    <source>
        <dbReference type="ARBA" id="ARBA00022989"/>
    </source>
</evidence>
<feature type="domain" description="ABC transmembrane type-2" evidence="8">
    <location>
        <begin position="53"/>
        <end position="281"/>
    </location>
</feature>
<accession>A0ABS3W1R5</accession>
<dbReference type="InterPro" id="IPR000412">
    <property type="entry name" value="ABC_2_transport"/>
</dbReference>
<keyword evidence="3 6" id="KW-1133">Transmembrane helix</keyword>
<proteinExistence type="inferred from homology"/>
<dbReference type="InterPro" id="IPR047817">
    <property type="entry name" value="ABC2_TM_bact-type"/>
</dbReference>
<keyword evidence="6" id="KW-0813">Transport</keyword>
<evidence type="ECO:0000259" key="8">
    <source>
        <dbReference type="PROSITE" id="PS51012"/>
    </source>
</evidence>
<evidence type="ECO:0000313" key="10">
    <source>
        <dbReference type="Proteomes" id="UP000823521"/>
    </source>
</evidence>
<feature type="transmembrane region" description="Helical" evidence="6">
    <location>
        <begin position="131"/>
        <end position="159"/>
    </location>
</feature>
<comment type="caution">
    <text evidence="9">The sequence shown here is derived from an EMBL/GenBank/DDBJ whole genome shotgun (WGS) entry which is preliminary data.</text>
</comment>
<name>A0ABS3W1R5_MICEH</name>
<dbReference type="EMBL" id="WVUH01000551">
    <property type="protein sequence ID" value="MBO4210671.1"/>
    <property type="molecule type" value="Genomic_DNA"/>
</dbReference>
<evidence type="ECO:0000313" key="9">
    <source>
        <dbReference type="EMBL" id="MBO4210671.1"/>
    </source>
</evidence>
<protein>
    <recommendedName>
        <fullName evidence="6">Transport permease protein</fullName>
    </recommendedName>
</protein>